<proteinExistence type="predicted"/>
<evidence type="ECO:0000256" key="1">
    <source>
        <dbReference type="ARBA" id="ARBA00022723"/>
    </source>
</evidence>
<accession>A0ABP1RDI1</accession>
<dbReference type="SUPFAM" id="SSF57850">
    <property type="entry name" value="RING/U-box"/>
    <property type="match status" value="1"/>
</dbReference>
<evidence type="ECO:0000256" key="5">
    <source>
        <dbReference type="SAM" id="Coils"/>
    </source>
</evidence>
<feature type="domain" description="RING-type" evidence="7">
    <location>
        <begin position="3"/>
        <end position="74"/>
    </location>
</feature>
<evidence type="ECO:0000256" key="6">
    <source>
        <dbReference type="SAM" id="MobiDB-lite"/>
    </source>
</evidence>
<evidence type="ECO:0000313" key="8">
    <source>
        <dbReference type="EMBL" id="CAL8123577.1"/>
    </source>
</evidence>
<dbReference type="InterPro" id="IPR018957">
    <property type="entry name" value="Znf_C3HC4_RING-type"/>
</dbReference>
<organism evidence="8 9">
    <name type="scientific">Orchesella dallaii</name>
    <dbReference type="NCBI Taxonomy" id="48710"/>
    <lineage>
        <taxon>Eukaryota</taxon>
        <taxon>Metazoa</taxon>
        <taxon>Ecdysozoa</taxon>
        <taxon>Arthropoda</taxon>
        <taxon>Hexapoda</taxon>
        <taxon>Collembola</taxon>
        <taxon>Entomobryomorpha</taxon>
        <taxon>Entomobryoidea</taxon>
        <taxon>Orchesellidae</taxon>
        <taxon>Orchesellinae</taxon>
        <taxon>Orchesella</taxon>
    </lineage>
</organism>
<evidence type="ECO:0000256" key="3">
    <source>
        <dbReference type="ARBA" id="ARBA00022833"/>
    </source>
</evidence>
<dbReference type="InterPro" id="IPR013083">
    <property type="entry name" value="Znf_RING/FYVE/PHD"/>
</dbReference>
<dbReference type="Pfam" id="PF00097">
    <property type="entry name" value="zf-C3HC4"/>
    <property type="match status" value="1"/>
</dbReference>
<protein>
    <recommendedName>
        <fullName evidence="7">RING-type domain-containing protein</fullName>
    </recommendedName>
</protein>
<keyword evidence="2 4" id="KW-0863">Zinc-finger</keyword>
<dbReference type="Gene3D" id="3.30.40.10">
    <property type="entry name" value="Zinc/RING finger domain, C3HC4 (zinc finger)"/>
    <property type="match status" value="1"/>
</dbReference>
<feature type="region of interest" description="Disordered" evidence="6">
    <location>
        <begin position="214"/>
        <end position="237"/>
    </location>
</feature>
<gene>
    <name evidence="8" type="ORF">ODALV1_LOCUS20241</name>
</gene>
<evidence type="ECO:0000259" key="7">
    <source>
        <dbReference type="PROSITE" id="PS50089"/>
    </source>
</evidence>
<sequence>MECPVCHIPLRASEKAEDEPPSKKSKLDIHKVNVCVTPCGHLFHTACLTNWFTREGKYRQLRSKITSGPCPTCRKHVSERQLYPAYCYHNDNSSSSTSASTSETGLSLTIKEPPVGELFGEPIIPFPQQSVNLSLVLPRDENLADSKETEGIASSDEEESKDLKRLLDSLRNDYEVLKNKYLQECKRADFNEALVTSMQNDLEKKNLKALIENKDDDGDGDLKTLKNSDGDNTGKHKINEDDFRWYLEQSK</sequence>
<feature type="coiled-coil region" evidence="5">
    <location>
        <begin position="153"/>
        <end position="180"/>
    </location>
</feature>
<keyword evidence="3" id="KW-0862">Zinc</keyword>
<dbReference type="PROSITE" id="PS50089">
    <property type="entry name" value="ZF_RING_2"/>
    <property type="match status" value="1"/>
</dbReference>
<dbReference type="SMART" id="SM00184">
    <property type="entry name" value="RING"/>
    <property type="match status" value="1"/>
</dbReference>
<evidence type="ECO:0000256" key="4">
    <source>
        <dbReference type="PROSITE-ProRule" id="PRU00175"/>
    </source>
</evidence>
<feature type="compositionally biased region" description="Basic and acidic residues" evidence="6">
    <location>
        <begin position="220"/>
        <end position="237"/>
    </location>
</feature>
<comment type="caution">
    <text evidence="8">The sequence shown here is derived from an EMBL/GenBank/DDBJ whole genome shotgun (WGS) entry which is preliminary data.</text>
</comment>
<dbReference type="InterPro" id="IPR001841">
    <property type="entry name" value="Znf_RING"/>
</dbReference>
<reference evidence="8 9" key="1">
    <citation type="submission" date="2024-08" db="EMBL/GenBank/DDBJ databases">
        <authorList>
            <person name="Cucini C."/>
            <person name="Frati F."/>
        </authorList>
    </citation>
    <scope>NUCLEOTIDE SEQUENCE [LARGE SCALE GENOMIC DNA]</scope>
</reference>
<evidence type="ECO:0000256" key="2">
    <source>
        <dbReference type="ARBA" id="ARBA00022771"/>
    </source>
</evidence>
<keyword evidence="9" id="KW-1185">Reference proteome</keyword>
<dbReference type="EMBL" id="CAXLJM020000068">
    <property type="protein sequence ID" value="CAL8123577.1"/>
    <property type="molecule type" value="Genomic_DNA"/>
</dbReference>
<keyword evidence="1" id="KW-0479">Metal-binding</keyword>
<keyword evidence="5" id="KW-0175">Coiled coil</keyword>
<dbReference type="Proteomes" id="UP001642540">
    <property type="component" value="Unassembled WGS sequence"/>
</dbReference>
<name>A0ABP1RDI1_9HEXA</name>
<evidence type="ECO:0000313" key="9">
    <source>
        <dbReference type="Proteomes" id="UP001642540"/>
    </source>
</evidence>